<evidence type="ECO:0000313" key="4">
    <source>
        <dbReference type="Proteomes" id="UP000507470"/>
    </source>
</evidence>
<dbReference type="Proteomes" id="UP000507470">
    <property type="component" value="Unassembled WGS sequence"/>
</dbReference>
<accession>A0A6J8DLJ5</accession>
<dbReference type="PROSITE" id="PS50878">
    <property type="entry name" value="RT_POL"/>
    <property type="match status" value="1"/>
</dbReference>
<dbReference type="PANTHER" id="PTHR47510">
    <property type="entry name" value="REVERSE TRANSCRIPTASE DOMAIN-CONTAINING PROTEIN"/>
    <property type="match status" value="1"/>
</dbReference>
<organism evidence="3 4">
    <name type="scientific">Mytilus coruscus</name>
    <name type="common">Sea mussel</name>
    <dbReference type="NCBI Taxonomy" id="42192"/>
    <lineage>
        <taxon>Eukaryota</taxon>
        <taxon>Metazoa</taxon>
        <taxon>Spiralia</taxon>
        <taxon>Lophotrochozoa</taxon>
        <taxon>Mollusca</taxon>
        <taxon>Bivalvia</taxon>
        <taxon>Autobranchia</taxon>
        <taxon>Pteriomorphia</taxon>
        <taxon>Mytilida</taxon>
        <taxon>Mytiloidea</taxon>
        <taxon>Mytilidae</taxon>
        <taxon>Mytilinae</taxon>
        <taxon>Mytilus</taxon>
    </lineage>
</organism>
<gene>
    <name evidence="3" type="ORF">MCOR_42727</name>
</gene>
<reference evidence="3 4" key="1">
    <citation type="submission" date="2020-06" db="EMBL/GenBank/DDBJ databases">
        <authorList>
            <person name="Li R."/>
            <person name="Bekaert M."/>
        </authorList>
    </citation>
    <scope>NUCLEOTIDE SEQUENCE [LARGE SCALE GENOMIC DNA]</scope>
    <source>
        <strain evidence="4">wild</strain>
    </source>
</reference>
<evidence type="ECO:0000256" key="1">
    <source>
        <dbReference type="SAM" id="SignalP"/>
    </source>
</evidence>
<keyword evidence="4" id="KW-1185">Reference proteome</keyword>
<protein>
    <recommendedName>
        <fullName evidence="2">Reverse transcriptase domain-containing protein</fullName>
    </recommendedName>
</protein>
<evidence type="ECO:0000313" key="3">
    <source>
        <dbReference type="EMBL" id="CAC5409438.1"/>
    </source>
</evidence>
<feature type="signal peptide" evidence="1">
    <location>
        <begin position="1"/>
        <end position="27"/>
    </location>
</feature>
<proteinExistence type="predicted"/>
<dbReference type="AlphaFoldDB" id="A0A6J8DLJ5"/>
<dbReference type="PANTHER" id="PTHR47510:SF3">
    <property type="entry name" value="ENDO_EXONUCLEASE_PHOSPHATASE DOMAIN-CONTAINING PROTEIN"/>
    <property type="match status" value="1"/>
</dbReference>
<name>A0A6J8DLJ5_MYTCO</name>
<dbReference type="EMBL" id="CACVKT020007643">
    <property type="protein sequence ID" value="CAC5409438.1"/>
    <property type="molecule type" value="Genomic_DNA"/>
</dbReference>
<keyword evidence="1" id="KW-0732">Signal</keyword>
<dbReference type="InterPro" id="IPR000477">
    <property type="entry name" value="RT_dom"/>
</dbReference>
<feature type="domain" description="Reverse transcriptase" evidence="2">
    <location>
        <begin position="114"/>
        <end position="224"/>
    </location>
</feature>
<evidence type="ECO:0000259" key="2">
    <source>
        <dbReference type="PROSITE" id="PS50878"/>
    </source>
</evidence>
<sequence length="224" mass="25549">MYFNLFLSYYFFFLLQIIGHQKETVLSENNVLITKQEEVCEIFNDYFVNVAKNIGSSQIKVDDDHPSILAIKDNLPDLDQNSFTFSPIDQDFVEKRIRKVNVKKVTGIDDIVNLSLSSSTFSDRLKEAQVAPIQKKNSVLEKGNYRPVSVLPAISKVFENAIEVQLVQYFDNIFNPFLAALRSGFGCQSTLFRVTEDWKLALDQNKYLAAILMDLSKAFDLSPP</sequence>
<feature type="chain" id="PRO_5026744559" description="Reverse transcriptase domain-containing protein" evidence="1">
    <location>
        <begin position="28"/>
        <end position="224"/>
    </location>
</feature>
<dbReference type="OrthoDB" id="6157809at2759"/>